<dbReference type="PRINTS" id="PR00929">
    <property type="entry name" value="ATHOOK"/>
</dbReference>
<feature type="compositionally biased region" description="Acidic residues" evidence="1">
    <location>
        <begin position="168"/>
        <end position="184"/>
    </location>
</feature>
<gene>
    <name evidence="2" type="ORF">MGAL_10B009794</name>
</gene>
<evidence type="ECO:0000313" key="3">
    <source>
        <dbReference type="Proteomes" id="UP000596742"/>
    </source>
</evidence>
<name>A0A8B6GRX7_MYTGA</name>
<keyword evidence="3" id="KW-1185">Reference proteome</keyword>
<sequence length="270" mass="31727">MMITIQKNNLKVKKECISEEEDQQSVKKGRGRYEKIRDDEKDVQSVRKGTGVRRPQKNANKEYQDHAMKKSPGRLRKNPYDKQDVGYTEDDFSLEDQSDSETEYMSEQEDQQSVKQVRDEDEEDVQAKRNRGRPLKSTYVDEEVQSVRRILGRSSKQAVNYKDHYTGDAEDLEVQSDSESDYSEEEKVQPMRKSLWRSPKGVDYTEDDEDIEEQSDCENEYMSEEEEEQPVEKGRGRKKKKEMSWEKFSQLGKALGCLQNLLMGRTKYIQ</sequence>
<dbReference type="OrthoDB" id="6157655at2759"/>
<feature type="compositionally biased region" description="Basic and acidic residues" evidence="1">
    <location>
        <begin position="59"/>
        <end position="68"/>
    </location>
</feature>
<dbReference type="EMBL" id="UYJE01008928">
    <property type="protein sequence ID" value="VDI68607.1"/>
    <property type="molecule type" value="Genomic_DNA"/>
</dbReference>
<feature type="region of interest" description="Disordered" evidence="1">
    <location>
        <begin position="17"/>
        <end position="243"/>
    </location>
</feature>
<dbReference type="Proteomes" id="UP000596742">
    <property type="component" value="Unassembled WGS sequence"/>
</dbReference>
<protein>
    <submittedName>
        <fullName evidence="2">Uncharacterized protein</fullName>
    </submittedName>
</protein>
<reference evidence="2" key="1">
    <citation type="submission" date="2018-11" db="EMBL/GenBank/DDBJ databases">
        <authorList>
            <person name="Alioto T."/>
            <person name="Alioto T."/>
        </authorList>
    </citation>
    <scope>NUCLEOTIDE SEQUENCE</scope>
</reference>
<accession>A0A8B6GRX7</accession>
<feature type="compositionally biased region" description="Acidic residues" evidence="1">
    <location>
        <begin position="204"/>
        <end position="229"/>
    </location>
</feature>
<feature type="compositionally biased region" description="Basic and acidic residues" evidence="1">
    <location>
        <begin position="31"/>
        <end position="45"/>
    </location>
</feature>
<proteinExistence type="predicted"/>
<comment type="caution">
    <text evidence="2">The sequence shown here is derived from an EMBL/GenBank/DDBJ whole genome shotgun (WGS) entry which is preliminary data.</text>
</comment>
<evidence type="ECO:0000256" key="1">
    <source>
        <dbReference type="SAM" id="MobiDB-lite"/>
    </source>
</evidence>
<dbReference type="AlphaFoldDB" id="A0A8B6GRX7"/>
<dbReference type="InterPro" id="IPR017956">
    <property type="entry name" value="AT_hook_DNA-bd_motif"/>
</dbReference>
<evidence type="ECO:0000313" key="2">
    <source>
        <dbReference type="EMBL" id="VDI68607.1"/>
    </source>
</evidence>
<feature type="compositionally biased region" description="Acidic residues" evidence="1">
    <location>
        <begin position="87"/>
        <end position="110"/>
    </location>
</feature>
<dbReference type="GO" id="GO:0003677">
    <property type="term" value="F:DNA binding"/>
    <property type="evidence" value="ECO:0007669"/>
    <property type="project" value="InterPro"/>
</dbReference>
<organism evidence="2 3">
    <name type="scientific">Mytilus galloprovincialis</name>
    <name type="common">Mediterranean mussel</name>
    <dbReference type="NCBI Taxonomy" id="29158"/>
    <lineage>
        <taxon>Eukaryota</taxon>
        <taxon>Metazoa</taxon>
        <taxon>Spiralia</taxon>
        <taxon>Lophotrochozoa</taxon>
        <taxon>Mollusca</taxon>
        <taxon>Bivalvia</taxon>
        <taxon>Autobranchia</taxon>
        <taxon>Pteriomorphia</taxon>
        <taxon>Mytilida</taxon>
        <taxon>Mytiloidea</taxon>
        <taxon>Mytilidae</taxon>
        <taxon>Mytilinae</taxon>
        <taxon>Mytilus</taxon>
    </lineage>
</organism>